<gene>
    <name evidence="5 8" type="primary">rpsU</name>
    <name evidence="8" type="ORF">VLY81_08655</name>
</gene>
<protein>
    <recommendedName>
        <fullName evidence="4 5">Small ribosomal subunit protein bS21</fullName>
    </recommendedName>
</protein>
<dbReference type="InterPro" id="IPR038380">
    <property type="entry name" value="Ribosomal_bS21_sf"/>
</dbReference>
<evidence type="ECO:0000256" key="4">
    <source>
        <dbReference type="ARBA" id="ARBA00035135"/>
    </source>
</evidence>
<dbReference type="Gene3D" id="1.20.5.1150">
    <property type="entry name" value="Ribosomal protein S8"/>
    <property type="match status" value="1"/>
</dbReference>
<keyword evidence="3 5" id="KW-0687">Ribonucleoprotein</keyword>
<evidence type="ECO:0000256" key="2">
    <source>
        <dbReference type="ARBA" id="ARBA00022980"/>
    </source>
</evidence>
<feature type="compositionally biased region" description="Basic residues" evidence="7">
    <location>
        <begin position="45"/>
        <end position="56"/>
    </location>
</feature>
<dbReference type="Proteomes" id="UP001333102">
    <property type="component" value="Chromosome"/>
</dbReference>
<evidence type="ECO:0000313" key="9">
    <source>
        <dbReference type="Proteomes" id="UP001333102"/>
    </source>
</evidence>
<keyword evidence="2 5" id="KW-0689">Ribosomal protein</keyword>
<dbReference type="RefSeq" id="WP_324667766.1">
    <property type="nucleotide sequence ID" value="NZ_CP141614.1"/>
</dbReference>
<organism evidence="8 9">
    <name type="scientific">Geochorda subterranea</name>
    <dbReference type="NCBI Taxonomy" id="3109564"/>
    <lineage>
        <taxon>Bacteria</taxon>
        <taxon>Bacillati</taxon>
        <taxon>Bacillota</taxon>
        <taxon>Limnochordia</taxon>
        <taxon>Limnochordales</taxon>
        <taxon>Geochordaceae</taxon>
        <taxon>Geochorda</taxon>
    </lineage>
</organism>
<evidence type="ECO:0000256" key="6">
    <source>
        <dbReference type="RuleBase" id="RU000667"/>
    </source>
</evidence>
<dbReference type="GO" id="GO:0005840">
    <property type="term" value="C:ribosome"/>
    <property type="evidence" value="ECO:0007669"/>
    <property type="project" value="UniProtKB-KW"/>
</dbReference>
<sequence>MAEVRVGDHESLDAALRRLKRIMRQDGILAEMRRHEHYVKPSDRRKQKARAKRRRG</sequence>
<evidence type="ECO:0000313" key="8">
    <source>
        <dbReference type="EMBL" id="WRP13521.1"/>
    </source>
</evidence>
<feature type="region of interest" description="Disordered" evidence="7">
    <location>
        <begin position="35"/>
        <end position="56"/>
    </location>
</feature>
<dbReference type="EMBL" id="CP141614">
    <property type="protein sequence ID" value="WRP13521.1"/>
    <property type="molecule type" value="Genomic_DNA"/>
</dbReference>
<proteinExistence type="inferred from homology"/>
<dbReference type="NCBIfam" id="TIGR00030">
    <property type="entry name" value="S21p"/>
    <property type="match status" value="1"/>
</dbReference>
<dbReference type="PANTHER" id="PTHR21109">
    <property type="entry name" value="MITOCHONDRIAL 28S RIBOSOMAL PROTEIN S21"/>
    <property type="match status" value="1"/>
</dbReference>
<keyword evidence="9" id="KW-1185">Reference proteome</keyword>
<dbReference type="PANTHER" id="PTHR21109:SF0">
    <property type="entry name" value="SMALL RIBOSOMAL SUBUNIT PROTEIN BS21M"/>
    <property type="match status" value="1"/>
</dbReference>
<reference evidence="9" key="1">
    <citation type="submission" date="2023-12" db="EMBL/GenBank/DDBJ databases">
        <title>Novel isolates from deep terrestrial aquifers shed light on the physiology and ecology of the class Limnochordia.</title>
        <authorList>
            <person name="Karnachuk O.V."/>
            <person name="Lukina A.P."/>
            <person name="Avakyan M.R."/>
            <person name="Kadnikov V."/>
            <person name="Begmatov S."/>
            <person name="Beletsky A.V."/>
            <person name="Mardanov A.V."/>
            <person name="Ravin N.V."/>
        </authorList>
    </citation>
    <scope>NUCLEOTIDE SEQUENCE [LARGE SCALE GENOMIC DNA]</scope>
    <source>
        <strain evidence="9">LN</strain>
    </source>
</reference>
<name>A0ABZ1BLU2_9FIRM</name>
<comment type="similarity">
    <text evidence="1 5 6">Belongs to the bacterial ribosomal protein bS21 family.</text>
</comment>
<dbReference type="HAMAP" id="MF_00358">
    <property type="entry name" value="Ribosomal_bS21"/>
    <property type="match status" value="1"/>
</dbReference>
<dbReference type="InterPro" id="IPR001911">
    <property type="entry name" value="Ribosomal_bS21"/>
</dbReference>
<accession>A0ABZ1BLU2</accession>
<evidence type="ECO:0000256" key="1">
    <source>
        <dbReference type="ARBA" id="ARBA00006640"/>
    </source>
</evidence>
<dbReference type="Pfam" id="PF01165">
    <property type="entry name" value="Ribosomal_S21"/>
    <property type="match status" value="1"/>
</dbReference>
<dbReference type="PRINTS" id="PR00976">
    <property type="entry name" value="RIBOSOMALS21"/>
</dbReference>
<evidence type="ECO:0000256" key="5">
    <source>
        <dbReference type="HAMAP-Rule" id="MF_00358"/>
    </source>
</evidence>
<evidence type="ECO:0000256" key="3">
    <source>
        <dbReference type="ARBA" id="ARBA00023274"/>
    </source>
</evidence>
<feature type="compositionally biased region" description="Basic and acidic residues" evidence="7">
    <location>
        <begin position="35"/>
        <end position="44"/>
    </location>
</feature>
<evidence type="ECO:0000256" key="7">
    <source>
        <dbReference type="SAM" id="MobiDB-lite"/>
    </source>
</evidence>